<keyword evidence="2" id="KW-0863">Zinc-finger</keyword>
<dbReference type="Gene3D" id="1.10.565.10">
    <property type="entry name" value="Retinoid X Receptor"/>
    <property type="match status" value="1"/>
</dbReference>
<keyword evidence="1" id="KW-0479">Metal-binding</keyword>
<dbReference type="EMBL" id="JAIZAY010000023">
    <property type="protein sequence ID" value="KAJ8019508.1"/>
    <property type="molecule type" value="Genomic_DNA"/>
</dbReference>
<protein>
    <submittedName>
        <fullName evidence="8">Thyroid hormone receptor alpha-A</fullName>
    </submittedName>
</protein>
<evidence type="ECO:0000256" key="7">
    <source>
        <dbReference type="ARBA" id="ARBA00023170"/>
    </source>
</evidence>
<keyword evidence="3" id="KW-0862">Zinc</keyword>
<evidence type="ECO:0000256" key="2">
    <source>
        <dbReference type="ARBA" id="ARBA00022771"/>
    </source>
</evidence>
<dbReference type="AlphaFoldDB" id="A0A9Q0YB65"/>
<dbReference type="InterPro" id="IPR001728">
    <property type="entry name" value="ThyrH_rcpt"/>
</dbReference>
<evidence type="ECO:0000256" key="3">
    <source>
        <dbReference type="ARBA" id="ARBA00022833"/>
    </source>
</evidence>
<dbReference type="GO" id="GO:0003677">
    <property type="term" value="F:DNA binding"/>
    <property type="evidence" value="ECO:0007669"/>
    <property type="project" value="UniProtKB-KW"/>
</dbReference>
<gene>
    <name evidence="8" type="ORF">HOLleu_41135</name>
</gene>
<keyword evidence="6" id="KW-0804">Transcription</keyword>
<accession>A0A9Q0YB65</accession>
<evidence type="ECO:0000256" key="1">
    <source>
        <dbReference type="ARBA" id="ARBA00022723"/>
    </source>
</evidence>
<evidence type="ECO:0000313" key="8">
    <source>
        <dbReference type="EMBL" id="KAJ8019508.1"/>
    </source>
</evidence>
<proteinExistence type="predicted"/>
<comment type="caution">
    <text evidence="8">The sequence shown here is derived from an EMBL/GenBank/DDBJ whole genome shotgun (WGS) entry which is preliminary data.</text>
</comment>
<dbReference type="SUPFAM" id="SSF48508">
    <property type="entry name" value="Nuclear receptor ligand-binding domain"/>
    <property type="match status" value="1"/>
</dbReference>
<keyword evidence="9" id="KW-1185">Reference proteome</keyword>
<dbReference type="Proteomes" id="UP001152320">
    <property type="component" value="Chromosome 23"/>
</dbReference>
<keyword evidence="4" id="KW-0805">Transcription regulation</keyword>
<dbReference type="GO" id="GO:0008270">
    <property type="term" value="F:zinc ion binding"/>
    <property type="evidence" value="ECO:0007669"/>
    <property type="project" value="UniProtKB-KW"/>
</dbReference>
<name>A0A9Q0YB65_HOLLE</name>
<organism evidence="8 9">
    <name type="scientific">Holothuria leucospilota</name>
    <name type="common">Black long sea cucumber</name>
    <name type="synonym">Mertensiothuria leucospilota</name>
    <dbReference type="NCBI Taxonomy" id="206669"/>
    <lineage>
        <taxon>Eukaryota</taxon>
        <taxon>Metazoa</taxon>
        <taxon>Echinodermata</taxon>
        <taxon>Eleutherozoa</taxon>
        <taxon>Echinozoa</taxon>
        <taxon>Holothuroidea</taxon>
        <taxon>Aspidochirotacea</taxon>
        <taxon>Aspidochirotida</taxon>
        <taxon>Holothuriidae</taxon>
        <taxon>Holothuria</taxon>
    </lineage>
</organism>
<evidence type="ECO:0000256" key="4">
    <source>
        <dbReference type="ARBA" id="ARBA00023015"/>
    </source>
</evidence>
<sequence length="158" mass="18510">MIRNQQFSSQVVLNESQRKAKRRLIQENREKRNREELLRQSGLLFSSRLTEKEENLIRSIESEEPDTKRQKTVKPIAEIMAPSIVKVVEFAKRIPGFKDITDLRTISARHTENIMRIKLDNYKDIPPIFVEMFRDCSVDVGQTERGHSSPPPEERTSF</sequence>
<dbReference type="GO" id="GO:0004879">
    <property type="term" value="F:nuclear receptor activity"/>
    <property type="evidence" value="ECO:0007669"/>
    <property type="project" value="InterPro"/>
</dbReference>
<dbReference type="PRINTS" id="PR00546">
    <property type="entry name" value="THYROIDHORMR"/>
</dbReference>
<evidence type="ECO:0000256" key="6">
    <source>
        <dbReference type="ARBA" id="ARBA00023163"/>
    </source>
</evidence>
<keyword evidence="5" id="KW-0238">DNA-binding</keyword>
<evidence type="ECO:0000256" key="5">
    <source>
        <dbReference type="ARBA" id="ARBA00023125"/>
    </source>
</evidence>
<keyword evidence="7 8" id="KW-0675">Receptor</keyword>
<evidence type="ECO:0000313" key="9">
    <source>
        <dbReference type="Proteomes" id="UP001152320"/>
    </source>
</evidence>
<dbReference type="InterPro" id="IPR035500">
    <property type="entry name" value="NHR-like_dom_sf"/>
</dbReference>
<reference evidence="8" key="1">
    <citation type="submission" date="2021-10" db="EMBL/GenBank/DDBJ databases">
        <title>Tropical sea cucumber genome reveals ecological adaptation and Cuvierian tubules defense mechanism.</title>
        <authorList>
            <person name="Chen T."/>
        </authorList>
    </citation>
    <scope>NUCLEOTIDE SEQUENCE</scope>
    <source>
        <strain evidence="8">Nanhai2018</strain>
        <tissue evidence="8">Muscle</tissue>
    </source>
</reference>